<dbReference type="Gene3D" id="3.40.190.10">
    <property type="entry name" value="Periplasmic binding protein-like II"/>
    <property type="match status" value="2"/>
</dbReference>
<protein>
    <submittedName>
        <fullName evidence="5">ABC transporter substrate-binding protein</fullName>
    </submittedName>
</protein>
<comment type="subcellular location">
    <subcellularLocation>
        <location evidence="1">Periplasm</location>
    </subcellularLocation>
</comment>
<keyword evidence="3" id="KW-0732">Signal</keyword>
<keyword evidence="6" id="KW-1185">Reference proteome</keyword>
<reference evidence="6" key="1">
    <citation type="journal article" date="2019" name="Int. J. Syst. Evol. Microbiol.">
        <title>The Global Catalogue of Microorganisms (GCM) 10K type strain sequencing project: providing services to taxonomists for standard genome sequencing and annotation.</title>
        <authorList>
            <consortium name="The Broad Institute Genomics Platform"/>
            <consortium name="The Broad Institute Genome Sequencing Center for Infectious Disease"/>
            <person name="Wu L."/>
            <person name="Ma J."/>
        </authorList>
    </citation>
    <scope>NUCLEOTIDE SEQUENCE [LARGE SCALE GENOMIC DNA]</scope>
    <source>
        <strain evidence="6">JCM 16908</strain>
    </source>
</reference>
<comment type="similarity">
    <text evidence="2">Belongs to the bacterial solute-binding protein SsuA/TauA family.</text>
</comment>
<evidence type="ECO:0000256" key="1">
    <source>
        <dbReference type="ARBA" id="ARBA00004418"/>
    </source>
</evidence>
<name>A0ABP7JFP6_9ACTN</name>
<evidence type="ECO:0000256" key="2">
    <source>
        <dbReference type="ARBA" id="ARBA00010742"/>
    </source>
</evidence>
<dbReference type="CDD" id="cd01008">
    <property type="entry name" value="PBP2_NrtA_SsuA_CpmA_like"/>
    <property type="match status" value="1"/>
</dbReference>
<evidence type="ECO:0000313" key="6">
    <source>
        <dbReference type="Proteomes" id="UP001500888"/>
    </source>
</evidence>
<dbReference type="PANTHER" id="PTHR30024:SF47">
    <property type="entry name" value="TAURINE-BINDING PERIPLASMIC PROTEIN"/>
    <property type="match status" value="1"/>
</dbReference>
<dbReference type="InterPro" id="IPR015168">
    <property type="entry name" value="SsuA/THI5"/>
</dbReference>
<dbReference type="SMART" id="SM00062">
    <property type="entry name" value="PBPb"/>
    <property type="match status" value="1"/>
</dbReference>
<evidence type="ECO:0000313" key="5">
    <source>
        <dbReference type="EMBL" id="GAA3844011.1"/>
    </source>
</evidence>
<feature type="domain" description="Solute-binding protein family 3/N-terminal" evidence="4">
    <location>
        <begin position="8"/>
        <end position="222"/>
    </location>
</feature>
<dbReference type="Pfam" id="PF09084">
    <property type="entry name" value="NMT1"/>
    <property type="match status" value="1"/>
</dbReference>
<accession>A0ABP7JFP6</accession>
<dbReference type="InterPro" id="IPR001638">
    <property type="entry name" value="Solute-binding_3/MltF_N"/>
</dbReference>
<evidence type="ECO:0000256" key="3">
    <source>
        <dbReference type="ARBA" id="ARBA00022729"/>
    </source>
</evidence>
<proteinExistence type="inferred from homology"/>
<comment type="caution">
    <text evidence="5">The sequence shown here is derived from an EMBL/GenBank/DDBJ whole genome shotgun (WGS) entry which is preliminary data.</text>
</comment>
<evidence type="ECO:0000259" key="4">
    <source>
        <dbReference type="SMART" id="SM00062"/>
    </source>
</evidence>
<gene>
    <name evidence="5" type="ORF">GCM10022226_78790</name>
</gene>
<dbReference type="EMBL" id="BAAAZR010000059">
    <property type="protein sequence ID" value="GAA3844011.1"/>
    <property type="molecule type" value="Genomic_DNA"/>
</dbReference>
<dbReference type="Proteomes" id="UP001500888">
    <property type="component" value="Unassembled WGS sequence"/>
</dbReference>
<dbReference type="PANTHER" id="PTHR30024">
    <property type="entry name" value="ALIPHATIC SULFONATES-BINDING PROTEIN-RELATED"/>
    <property type="match status" value="1"/>
</dbReference>
<organism evidence="5 6">
    <name type="scientific">Sphaerisporangium flaviroseum</name>
    <dbReference type="NCBI Taxonomy" id="509199"/>
    <lineage>
        <taxon>Bacteria</taxon>
        <taxon>Bacillati</taxon>
        <taxon>Actinomycetota</taxon>
        <taxon>Actinomycetes</taxon>
        <taxon>Streptosporangiales</taxon>
        <taxon>Streptosporangiaceae</taxon>
        <taxon>Sphaerisporangium</taxon>
    </lineage>
</organism>
<sequence>MPIPDCATLKIAQDKGYFSREGLKVDASEIQSGGLAFAPLQGGSLDISIGNYVSTIAAQAQGAGPFQFLNDAYQAAPGTFVVMVPKTSKAQELKDLRGKRIAVAALHSIITLGVENGLATAGLKASDVQMVPMALPQMIAAAVTGQVDAVVLVEPFISAFATQHGAREIYDLMSGSMANFPIAGWMTTVEFAKKNPKTVAAFQRAMEAAQADAARDPDLVENAIPKYTRIEANIASNIRLGTFPVSLEPIRIQRVADRMKELGYLDTPMDVTLLLAGSGATPAVKAS</sequence>
<dbReference type="SUPFAM" id="SSF53850">
    <property type="entry name" value="Periplasmic binding protein-like II"/>
    <property type="match status" value="1"/>
</dbReference>